<dbReference type="InterPro" id="IPR024561">
    <property type="entry name" value="Pullul_strch_C"/>
</dbReference>
<feature type="region of interest" description="Disordered" evidence="14">
    <location>
        <begin position="27"/>
        <end position="47"/>
    </location>
</feature>
<evidence type="ECO:0000256" key="2">
    <source>
        <dbReference type="ARBA" id="ARBA00008061"/>
    </source>
</evidence>
<dbReference type="Gene3D" id="3.20.20.80">
    <property type="entry name" value="Glycosidases"/>
    <property type="match status" value="2"/>
</dbReference>
<protein>
    <recommendedName>
        <fullName evidence="4">Alpha-amylase</fullName>
        <ecNumber evidence="3">3.2.1.1</ecNumber>
        <ecNumber evidence="10">3.2.1.41</ecNumber>
    </recommendedName>
    <alternativeName>
        <fullName evidence="12">1,4-alpha-D-glucan glucanohydrolase</fullName>
    </alternativeName>
    <alternativeName>
        <fullName evidence="11">Alpha-dextrin endo-1,6-alpha-glucosidase</fullName>
    </alternativeName>
    <alternativeName>
        <fullName evidence="13">Pullulan 6-glucanohydrolase</fullName>
    </alternativeName>
</protein>
<dbReference type="Pfam" id="PF03714">
    <property type="entry name" value="PUD"/>
    <property type="match status" value="2"/>
</dbReference>
<name>A0ABN3LX82_9ACTN</name>
<dbReference type="InterPro" id="IPR014756">
    <property type="entry name" value="Ig_E-set"/>
</dbReference>
<dbReference type="EMBL" id="BAAATA010000014">
    <property type="protein sequence ID" value="GAA2490157.1"/>
    <property type="molecule type" value="Genomic_DNA"/>
</dbReference>
<dbReference type="CDD" id="cd02860">
    <property type="entry name" value="E_set_Pullulanase"/>
    <property type="match status" value="1"/>
</dbReference>
<keyword evidence="7" id="KW-0106">Calcium</keyword>
<dbReference type="InterPro" id="IPR011839">
    <property type="entry name" value="Pullul_strch"/>
</dbReference>
<evidence type="ECO:0000313" key="17">
    <source>
        <dbReference type="EMBL" id="GAA2490157.1"/>
    </source>
</evidence>
<feature type="region of interest" description="Disordered" evidence="14">
    <location>
        <begin position="1651"/>
        <end position="1691"/>
    </location>
</feature>
<evidence type="ECO:0000256" key="3">
    <source>
        <dbReference type="ARBA" id="ARBA00012595"/>
    </source>
</evidence>
<feature type="chain" id="PRO_5046923247" description="Alpha-amylase" evidence="15">
    <location>
        <begin position="34"/>
        <end position="1827"/>
    </location>
</feature>
<dbReference type="InterPro" id="IPR006311">
    <property type="entry name" value="TAT_signal"/>
</dbReference>
<comment type="caution">
    <text evidence="17">The sequence shown here is derived from an EMBL/GenBank/DDBJ whole genome shotgun (WGS) entry which is preliminary data.</text>
</comment>
<keyword evidence="8" id="KW-0326">Glycosidase</keyword>
<evidence type="ECO:0000256" key="6">
    <source>
        <dbReference type="ARBA" id="ARBA00022801"/>
    </source>
</evidence>
<dbReference type="PROSITE" id="PS51318">
    <property type="entry name" value="TAT"/>
    <property type="match status" value="1"/>
</dbReference>
<dbReference type="InterPro" id="IPR013780">
    <property type="entry name" value="Glyco_hydro_b"/>
</dbReference>
<accession>A0ABN3LX82</accession>
<dbReference type="InterPro" id="IPR040671">
    <property type="entry name" value="Pullulanase_N2"/>
</dbReference>
<evidence type="ECO:0000256" key="7">
    <source>
        <dbReference type="ARBA" id="ARBA00022837"/>
    </source>
</evidence>
<dbReference type="EC" id="3.2.1.41" evidence="10"/>
<evidence type="ECO:0000256" key="9">
    <source>
        <dbReference type="ARBA" id="ARBA00023965"/>
    </source>
</evidence>
<dbReference type="Pfam" id="PF02806">
    <property type="entry name" value="Alpha-amylase_C"/>
    <property type="match status" value="1"/>
</dbReference>
<comment type="catalytic activity">
    <reaction evidence="9">
        <text>Hydrolysis of (1-&gt;6)-alpha-D-glucosidic linkages in pullulan, amylopectin and glycogen, and in the alpha- and beta-limit dextrins of amylopectin and glycogen.</text>
        <dbReference type="EC" id="3.2.1.41"/>
    </reaction>
</comment>
<evidence type="ECO:0000256" key="1">
    <source>
        <dbReference type="ARBA" id="ARBA00000548"/>
    </source>
</evidence>
<dbReference type="Gene3D" id="2.60.40.1130">
    <property type="entry name" value="Rab geranylgeranyltransferase alpha-subunit, insert domain"/>
    <property type="match status" value="1"/>
</dbReference>
<dbReference type="Proteomes" id="UP001501358">
    <property type="component" value="Unassembled WGS sequence"/>
</dbReference>
<dbReference type="CDD" id="cd11339">
    <property type="entry name" value="AmyAc_bac_CMD_like_2"/>
    <property type="match status" value="1"/>
</dbReference>
<dbReference type="Gene3D" id="2.60.40.10">
    <property type="entry name" value="Immunoglobulins"/>
    <property type="match status" value="1"/>
</dbReference>
<evidence type="ECO:0000259" key="16">
    <source>
        <dbReference type="SMART" id="SM00642"/>
    </source>
</evidence>
<dbReference type="Gene3D" id="2.60.40.1180">
    <property type="entry name" value="Golgi alpha-mannosidase II"/>
    <property type="match status" value="2"/>
</dbReference>
<keyword evidence="18" id="KW-1185">Reference proteome</keyword>
<evidence type="ECO:0000256" key="10">
    <source>
        <dbReference type="ARBA" id="ARBA00024062"/>
    </source>
</evidence>
<keyword evidence="5 15" id="KW-0732">Signal</keyword>
<comment type="similarity">
    <text evidence="2">Belongs to the glycosyl hydrolase 13 family.</text>
</comment>
<dbReference type="Pfam" id="PF11852">
    <property type="entry name" value="Pullul_strch_C"/>
    <property type="match status" value="1"/>
</dbReference>
<organism evidence="17 18">
    <name type="scientific">Streptomyces thermolineatus</name>
    <dbReference type="NCBI Taxonomy" id="44033"/>
    <lineage>
        <taxon>Bacteria</taxon>
        <taxon>Bacillati</taxon>
        <taxon>Actinomycetota</taxon>
        <taxon>Actinomycetes</taxon>
        <taxon>Kitasatosporales</taxon>
        <taxon>Streptomycetaceae</taxon>
        <taxon>Streptomyces</taxon>
    </lineage>
</organism>
<dbReference type="SUPFAM" id="SSF81296">
    <property type="entry name" value="E set domains"/>
    <property type="match status" value="2"/>
</dbReference>
<dbReference type="SUPFAM" id="SSF51011">
    <property type="entry name" value="Glycosyl hydrolase domain"/>
    <property type="match status" value="1"/>
</dbReference>
<proteinExistence type="inferred from homology"/>
<dbReference type="InterPro" id="IPR017853">
    <property type="entry name" value="GH"/>
</dbReference>
<dbReference type="InterPro" id="IPR006047">
    <property type="entry name" value="GH13_cat_dom"/>
</dbReference>
<sequence>MSSRAPSRTRTAAAALAAAVLLGAAPAATPAAAAAQPPPPPSDKALAAAPDRHDLTREQFYFVLPDRFADGDRGNNTGGLSGGRTTTGYDPTDKGFYHGGDLKGLTERLDYIKGLGTTALWMAPIFKNRPVQGEGKDASAGYHGYWITDFTRVDPHFGTNADLEKLIDTAHAKGMKVFFDVITNHTADVVGNEEKAHGYLSKGAFPYLAKDGRPFDDSDGVKASDVDADSFPYTPAVDPAEKDVKVPAWLNDPEMYHNRGDSTFAGESAGHGDFSGLDDLWTERPEVVEGMERIYERWVKDFDVDGFRIDTVKHVDMAFWTQWATALDAYAAEHGRDDFFMFGEVYSADPAVTAPYVTRGRLDSTLDFPLQDATRAYVSQGGSAQRLSKVFAEDHRYTTARANAYEQVTFLGNHDMGRIGAFLRQDNPGASDAELLRRSRLADEVMFLGRGNPVVYYGDEQGFTGAGGDKDARQTMFASRTADYLDDDRIGTGDGHDTDAYDTSHPLYRTIAGLSALTRKHPALRDGVQTERYADDGAGVYAFSRTDARQQVEYVVAVNNATEPKKARIPTFSAKTGFTALWPKAAAEAGKKAVTGADAALSVEVPALSAVVYRADGRLPAPDAAPRITLRAPGAGATGTAAVTATVPGDGLNRVVLAAQAGNGEWKVLGSADHAPYRAGHDLTGVAPGTVLRYKAVVIDSAGRTASATATGTAGAPEPEAPPTAVSRDYAVVHYKRPDGDYDGWQLYAWGDLADGEATQWPAGHAFTGRDAYGAFAWVKLRKGASNVGFVVVKDGVKDVDADRSIDLSKTGEVWIEQGREKVLDRAPEGAYPEPDRSKAVLHYHRADGDYAGWGLHTWTGAAEPTDWAKPLEPVRTDAYGAVFEVPLAEGATSLSYIVHKGDTKDLPTDQSLDLAGTGHEAWLIAGQEKYLLPQTSGSAADLDLGEARAQWVDRDTVAWKASSPDAASTQLVYAPDGGIEVAGGRLTDEGHWLRLKPARGGLTEEQAEKYPHLKDWAAFTVDPRDRDRVRTALTGQVIATQRTADGALLTATGVQTAGVLDDLYAKRATGAELGPVFTGRGAAKRPVLSVWAPTAKKVALELDGRTVAMRRDAGSGVWSVTGSPGWRNKPYRYLVTVWAPQAGKVVTNKVTDPYSTALTADSARSLVVDLADPQLAPKGWKGLDKPRAAPLTDARIQELHIRDFSVEDPTVPAAEKGTYTAFTRTGSDGMRHLRKLADAGTNYVHLLPAFDFATVPERREEQKSPDCDLAALPADSAEQQECVSAVAADDAYNWGYDPYHYTVPEGSYATDPYGTARTVQFREMVRGLNDAGLRVVMDVVYNHTAASGQDAKSVLDRIVPGYYHRLQEDGSVATSTCCANTAPENAMMGKLVVDSVVTWAKEYKVDGFRFDLMGHHPKANILAVRKALDGLTVEKDGVDGRSVILYGEGWNFGEVADDARFVQATQKNMAGTGIATFSDRARDAVRGGGPFDSDPGVQGFASGLFTDPNGSKANGTAAEQKERLLHYQDLLKVGLSGNLADYTFTDTGGRRVKGSQVDYNGAPAGYADAPGDALAYADAHDNETLHDALAFKLPKDTPAADRARMQVLAMATAALSQGPVLSQAGSDLLRSKSLDRNSYDSGDWFNAIQWPSSSGSSGGSSAGSSGESGKGCPAGNGFGRGLPPAADNEDKWPYAGPLLRGASVQPDCGQITGASAAYRDLLRIRSTEDGFGLTTAGQVQKQLSFPLSGPDETPGVVTMRLGDLVVVFNATPEAQEQEVASLAGEEYALHPVQASGSDAVVKRSGYDADSGTFTVPARTVAVFTAG</sequence>
<dbReference type="Pfam" id="PF02922">
    <property type="entry name" value="CBM_48"/>
    <property type="match status" value="1"/>
</dbReference>
<gene>
    <name evidence="17" type="primary">pulA</name>
    <name evidence="17" type="ORF">GCM10010406_27830</name>
</gene>
<evidence type="ECO:0000256" key="12">
    <source>
        <dbReference type="ARBA" id="ARBA00030238"/>
    </source>
</evidence>
<evidence type="ECO:0000256" key="15">
    <source>
        <dbReference type="SAM" id="SignalP"/>
    </source>
</evidence>
<evidence type="ECO:0000256" key="13">
    <source>
        <dbReference type="ARBA" id="ARBA00031076"/>
    </source>
</evidence>
<evidence type="ECO:0000256" key="4">
    <source>
        <dbReference type="ARBA" id="ARBA00017303"/>
    </source>
</evidence>
<keyword evidence="6" id="KW-0378">Hydrolase</keyword>
<dbReference type="InterPro" id="IPR005323">
    <property type="entry name" value="CBM41_pullulanase"/>
</dbReference>
<dbReference type="Gene3D" id="2.60.40.1110">
    <property type="match status" value="2"/>
</dbReference>
<evidence type="ECO:0000256" key="5">
    <source>
        <dbReference type="ARBA" id="ARBA00022729"/>
    </source>
</evidence>
<dbReference type="InterPro" id="IPR013784">
    <property type="entry name" value="Carb-bd-like_fold"/>
</dbReference>
<evidence type="ECO:0000256" key="8">
    <source>
        <dbReference type="ARBA" id="ARBA00023295"/>
    </source>
</evidence>
<dbReference type="InterPro" id="IPR004193">
    <property type="entry name" value="Glyco_hydro_13_N"/>
</dbReference>
<evidence type="ECO:0000256" key="14">
    <source>
        <dbReference type="SAM" id="MobiDB-lite"/>
    </source>
</evidence>
<feature type="compositionally biased region" description="Gly residues" evidence="14">
    <location>
        <begin position="1657"/>
        <end position="1681"/>
    </location>
</feature>
<evidence type="ECO:0000313" key="18">
    <source>
        <dbReference type="Proteomes" id="UP001501358"/>
    </source>
</evidence>
<dbReference type="SUPFAM" id="SSF51445">
    <property type="entry name" value="(Trans)glycosidases"/>
    <property type="match status" value="2"/>
</dbReference>
<dbReference type="Pfam" id="PF00128">
    <property type="entry name" value="Alpha-amylase"/>
    <property type="match status" value="1"/>
</dbReference>
<evidence type="ECO:0000256" key="11">
    <source>
        <dbReference type="ARBA" id="ARBA00029618"/>
    </source>
</evidence>
<dbReference type="NCBIfam" id="TIGR02103">
    <property type="entry name" value="pullul_strch"/>
    <property type="match status" value="1"/>
</dbReference>
<dbReference type="InterPro" id="IPR013783">
    <property type="entry name" value="Ig-like_fold"/>
</dbReference>
<feature type="domain" description="Glycosyl hydrolase family 13 catalytic" evidence="16">
    <location>
        <begin position="62"/>
        <end position="518"/>
    </location>
</feature>
<dbReference type="SMART" id="SM00642">
    <property type="entry name" value="Aamy"/>
    <property type="match status" value="1"/>
</dbReference>
<dbReference type="EC" id="3.2.1.1" evidence="3"/>
<dbReference type="CDD" id="cd11341">
    <property type="entry name" value="AmyAc_Pullulanase_LD-like"/>
    <property type="match status" value="1"/>
</dbReference>
<dbReference type="SUPFAM" id="SSF49452">
    <property type="entry name" value="Starch-binding domain-like"/>
    <property type="match status" value="2"/>
</dbReference>
<reference evidence="17 18" key="1">
    <citation type="journal article" date="2019" name="Int. J. Syst. Evol. Microbiol.">
        <title>The Global Catalogue of Microorganisms (GCM) 10K type strain sequencing project: providing services to taxonomists for standard genome sequencing and annotation.</title>
        <authorList>
            <consortium name="The Broad Institute Genomics Platform"/>
            <consortium name="The Broad Institute Genome Sequencing Center for Infectious Disease"/>
            <person name="Wu L."/>
            <person name="Ma J."/>
        </authorList>
    </citation>
    <scope>NUCLEOTIDE SEQUENCE [LARGE SCALE GENOMIC DNA]</scope>
    <source>
        <strain evidence="17 18">JCM 6307</strain>
    </source>
</reference>
<dbReference type="PANTHER" id="PTHR43002">
    <property type="entry name" value="GLYCOGEN DEBRANCHING ENZYME"/>
    <property type="match status" value="1"/>
</dbReference>
<dbReference type="CDD" id="cd10315">
    <property type="entry name" value="CBM41_pullulanase"/>
    <property type="match status" value="2"/>
</dbReference>
<dbReference type="InterPro" id="IPR006048">
    <property type="entry name" value="A-amylase/branching_C"/>
</dbReference>
<comment type="catalytic activity">
    <reaction evidence="1">
        <text>Endohydrolysis of (1-&gt;4)-alpha-D-glucosidic linkages in polysaccharides containing three or more (1-&gt;4)-alpha-linked D-glucose units.</text>
        <dbReference type="EC" id="3.2.1.1"/>
    </reaction>
</comment>
<dbReference type="Pfam" id="PF17967">
    <property type="entry name" value="Pullulanase_N2"/>
    <property type="match status" value="1"/>
</dbReference>
<feature type="signal peptide" evidence="15">
    <location>
        <begin position="1"/>
        <end position="33"/>
    </location>
</feature>